<dbReference type="InterPro" id="IPR036188">
    <property type="entry name" value="FAD/NAD-bd_sf"/>
</dbReference>
<keyword evidence="8" id="KW-1185">Reference proteome</keyword>
<comment type="similarity">
    <text evidence="2">Belongs to the GMC oxidoreductase family.</text>
</comment>
<dbReference type="PANTHER" id="PTHR42784:SF1">
    <property type="entry name" value="PYRANOSE 2-OXIDASE"/>
    <property type="match status" value="1"/>
</dbReference>
<keyword evidence="4" id="KW-0274">FAD</keyword>
<comment type="cofactor">
    <cofactor evidence="1">
        <name>FAD</name>
        <dbReference type="ChEBI" id="CHEBI:57692"/>
    </cofactor>
</comment>
<evidence type="ECO:0000256" key="4">
    <source>
        <dbReference type="ARBA" id="ARBA00022827"/>
    </source>
</evidence>
<accession>A0A939DBG0</accession>
<dbReference type="Proteomes" id="UP000664303">
    <property type="component" value="Unassembled WGS sequence"/>
</dbReference>
<evidence type="ECO:0000256" key="2">
    <source>
        <dbReference type="ARBA" id="ARBA00010790"/>
    </source>
</evidence>
<gene>
    <name evidence="7" type="ORF">JYP50_01160</name>
</gene>
<protein>
    <submittedName>
        <fullName evidence="7">GMC family oxidoreductase</fullName>
    </submittedName>
</protein>
<feature type="domain" description="Glucose-methanol-choline oxidoreductase C-terminal" evidence="6">
    <location>
        <begin position="353"/>
        <end position="476"/>
    </location>
</feature>
<dbReference type="PANTHER" id="PTHR42784">
    <property type="entry name" value="PYRANOSE 2-OXIDASE"/>
    <property type="match status" value="1"/>
</dbReference>
<proteinExistence type="inferred from homology"/>
<dbReference type="InterPro" id="IPR007867">
    <property type="entry name" value="GMC_OxRtase_C"/>
</dbReference>
<sequence>MIDDLAVSPQPYAGGLKCDVCIVGAGPAGISLALTLARLRPEWRVVLLEAGGRDNASERERDIYRVSQSGRDYSVLDISRRRKLGGTTAHWGGWSKPLDDSDFETNPSWDMPAWPIGPADLKAYYQRACDWCELGGSDFEAEAVAGRFPGAMLEYGDLQGIGQRLFRFSPPTRFGARYAPELEAQDNLTCLLHANLLQLVRAQGKLVEAVVAPLDGDTLRIAADRFVLAMGGMETTRQLLHLRERDVDDGEGVYSPHLGRYFADHFGFSPARLLAPAGLKYHMFTESQERLMPVLTFSNEALRGEGQNNACMRLYANAPDPLLSPAYAEHAAFGFRPGEYWQYDVKMTVEPRPHRDSRLALTNERCELGLRRLHLTWKIDERDFTSAYQLLDRLGQACSVAGLGRLQITRENSPELRANVSGGCHHMGTTRMAARVGDGVVDPDLRVFDLENLYIASSSVFPRYGYSNPTLTIVALSLRLAEHLAGVSAGGRP</sequence>
<dbReference type="EMBL" id="JAFKCZ010000001">
    <property type="protein sequence ID" value="MBN7795178.1"/>
    <property type="molecule type" value="Genomic_DNA"/>
</dbReference>
<evidence type="ECO:0000256" key="5">
    <source>
        <dbReference type="ARBA" id="ARBA00023002"/>
    </source>
</evidence>
<dbReference type="RefSeq" id="WP_206558617.1">
    <property type="nucleotide sequence ID" value="NZ_JAFKCZ010000001.1"/>
</dbReference>
<dbReference type="AlphaFoldDB" id="A0A939DBG0"/>
<dbReference type="InterPro" id="IPR051473">
    <property type="entry name" value="P2Ox-like"/>
</dbReference>
<evidence type="ECO:0000256" key="1">
    <source>
        <dbReference type="ARBA" id="ARBA00001974"/>
    </source>
</evidence>
<keyword evidence="5" id="KW-0560">Oxidoreductase</keyword>
<dbReference type="GO" id="GO:0016614">
    <property type="term" value="F:oxidoreductase activity, acting on CH-OH group of donors"/>
    <property type="evidence" value="ECO:0007669"/>
    <property type="project" value="InterPro"/>
</dbReference>
<comment type="caution">
    <text evidence="7">The sequence shown here is derived from an EMBL/GenBank/DDBJ whole genome shotgun (WGS) entry which is preliminary data.</text>
</comment>
<evidence type="ECO:0000313" key="8">
    <source>
        <dbReference type="Proteomes" id="UP000664303"/>
    </source>
</evidence>
<evidence type="ECO:0000313" key="7">
    <source>
        <dbReference type="EMBL" id="MBN7795178.1"/>
    </source>
</evidence>
<reference evidence="7" key="1">
    <citation type="submission" date="2021-02" db="EMBL/GenBank/DDBJ databases">
        <title>PHA producing bacteria isolated from coastal sediment in Guangdong, Shenzhen.</title>
        <authorList>
            <person name="Zheng W."/>
            <person name="Yu S."/>
            <person name="Huang Y."/>
        </authorList>
    </citation>
    <scope>NUCLEOTIDE SEQUENCE</scope>
    <source>
        <strain evidence="7">TN14-10</strain>
    </source>
</reference>
<evidence type="ECO:0000256" key="3">
    <source>
        <dbReference type="ARBA" id="ARBA00022630"/>
    </source>
</evidence>
<keyword evidence="3" id="KW-0285">Flavoprotein</keyword>
<dbReference type="Pfam" id="PF05199">
    <property type="entry name" value="GMC_oxred_C"/>
    <property type="match status" value="1"/>
</dbReference>
<evidence type="ECO:0000259" key="6">
    <source>
        <dbReference type="Pfam" id="PF05199"/>
    </source>
</evidence>
<dbReference type="Gene3D" id="3.50.50.60">
    <property type="entry name" value="FAD/NAD(P)-binding domain"/>
    <property type="match status" value="2"/>
</dbReference>
<organism evidence="7 8">
    <name type="scientific">Parahaliea mediterranea</name>
    <dbReference type="NCBI Taxonomy" id="651086"/>
    <lineage>
        <taxon>Bacteria</taxon>
        <taxon>Pseudomonadati</taxon>
        <taxon>Pseudomonadota</taxon>
        <taxon>Gammaproteobacteria</taxon>
        <taxon>Cellvibrionales</taxon>
        <taxon>Halieaceae</taxon>
        <taxon>Parahaliea</taxon>
    </lineage>
</organism>
<dbReference type="SUPFAM" id="SSF51905">
    <property type="entry name" value="FAD/NAD(P)-binding domain"/>
    <property type="match status" value="1"/>
</dbReference>
<name>A0A939DBG0_9GAMM</name>